<feature type="transmembrane region" description="Helical" evidence="11">
    <location>
        <begin position="759"/>
        <end position="780"/>
    </location>
</feature>
<dbReference type="PRINTS" id="PR01535">
    <property type="entry name" value="VOMERONASL2R"/>
</dbReference>
<keyword evidence="5 11" id="KW-1133">Transmembrane helix</keyword>
<keyword evidence="13" id="KW-1185">Reference proteome</keyword>
<evidence type="ECO:0000256" key="9">
    <source>
        <dbReference type="ARBA" id="ARBA00023180"/>
    </source>
</evidence>
<evidence type="ECO:0000313" key="13">
    <source>
        <dbReference type="Proteomes" id="UP000694871"/>
    </source>
</evidence>
<evidence type="ECO:0000256" key="8">
    <source>
        <dbReference type="ARBA" id="ARBA00023170"/>
    </source>
</evidence>
<reference evidence="14" key="1">
    <citation type="submission" date="2025-08" db="UniProtKB">
        <authorList>
            <consortium name="RefSeq"/>
        </authorList>
    </citation>
    <scope>IDENTIFICATION</scope>
</reference>
<dbReference type="InterPro" id="IPR017978">
    <property type="entry name" value="GPCR_3_C"/>
</dbReference>
<evidence type="ECO:0000256" key="7">
    <source>
        <dbReference type="ARBA" id="ARBA00023136"/>
    </source>
</evidence>
<evidence type="ECO:0000256" key="1">
    <source>
        <dbReference type="ARBA" id="ARBA00004651"/>
    </source>
</evidence>
<evidence type="ECO:0000256" key="2">
    <source>
        <dbReference type="ARBA" id="ARBA00022475"/>
    </source>
</evidence>
<keyword evidence="7 11" id="KW-0472">Membrane</keyword>
<evidence type="ECO:0000256" key="6">
    <source>
        <dbReference type="ARBA" id="ARBA00023040"/>
    </source>
</evidence>
<dbReference type="PANTHER" id="PTHR24061">
    <property type="entry name" value="CALCIUM-SENSING RECEPTOR-RELATED"/>
    <property type="match status" value="1"/>
</dbReference>
<evidence type="ECO:0000256" key="10">
    <source>
        <dbReference type="ARBA" id="ARBA00023224"/>
    </source>
</evidence>
<feature type="transmembrane region" description="Helical" evidence="11">
    <location>
        <begin position="654"/>
        <end position="672"/>
    </location>
</feature>
<keyword evidence="9" id="KW-0325">Glycoprotein</keyword>
<dbReference type="PROSITE" id="PS50259">
    <property type="entry name" value="G_PROTEIN_RECEP_F3_4"/>
    <property type="match status" value="1"/>
</dbReference>
<keyword evidence="3 11" id="KW-0812">Transmembrane</keyword>
<evidence type="ECO:0000256" key="5">
    <source>
        <dbReference type="ARBA" id="ARBA00022989"/>
    </source>
</evidence>
<dbReference type="InterPro" id="IPR011500">
    <property type="entry name" value="GPCR_3_9-Cys_dom"/>
</dbReference>
<dbReference type="InterPro" id="IPR038550">
    <property type="entry name" value="GPCR_3_9-Cys_sf"/>
</dbReference>
<dbReference type="InterPro" id="IPR028082">
    <property type="entry name" value="Peripla_BP_I"/>
</dbReference>
<dbReference type="InterPro" id="IPR017979">
    <property type="entry name" value="GPCR_3_CS"/>
</dbReference>
<evidence type="ECO:0000256" key="4">
    <source>
        <dbReference type="ARBA" id="ARBA00022729"/>
    </source>
</evidence>
<dbReference type="Gene3D" id="3.40.50.2300">
    <property type="match status" value="2"/>
</dbReference>
<dbReference type="Pfam" id="PF07562">
    <property type="entry name" value="NCD3G"/>
    <property type="match status" value="1"/>
</dbReference>
<dbReference type="PANTHER" id="PTHR24061:SF599">
    <property type="entry name" value="G-PROTEIN COUPLED RECEPTORS FAMILY 3 PROFILE DOMAIN-CONTAINING PROTEIN"/>
    <property type="match status" value="1"/>
</dbReference>
<feature type="transmembrane region" description="Helical" evidence="11">
    <location>
        <begin position="733"/>
        <end position="753"/>
    </location>
</feature>
<keyword evidence="4" id="KW-0732">Signal</keyword>
<dbReference type="InterPro" id="IPR001828">
    <property type="entry name" value="ANF_lig-bd_rcpt"/>
</dbReference>
<feature type="transmembrane region" description="Helical" evidence="11">
    <location>
        <begin position="698"/>
        <end position="721"/>
    </location>
</feature>
<feature type="domain" description="G-protein coupled receptors family 3 profile" evidence="12">
    <location>
        <begin position="539"/>
        <end position="798"/>
    </location>
</feature>
<feature type="transmembrane region" description="Helical" evidence="11">
    <location>
        <begin position="579"/>
        <end position="597"/>
    </location>
</feature>
<dbReference type="PRINTS" id="PR00248">
    <property type="entry name" value="GPCRMGR"/>
</dbReference>
<proteinExistence type="predicted"/>
<sequence>MVTKFYQHILSLAFAVHEINQNSKLLPNVTLGFHICDNYYNERMTYRTTLDMLYKLHKYFPNYECVHQNNIMAVIGGLGCDLSFQMANILGLFKIPQLIYGPFTREENDMIQQSPSFYSMVPNENQQYMGIIRLLQHFGWTWVGLFVVNDNSGEHFLQVLELLLSQNGICLAFAERIISQAHWNMHQDAQDLISNVFQPFADSKARASILYGESRTIISLIILIALGDSEWKENESLRMVWITTAQADFAMTTIQWVWNYEFFHGALSFTIHTKELPGFQKFLQDIKLDWTKQDSFVKEFWEQAFVCSFPNSSDHTDAYKSCTGEENLESLPGPVFEMHILGHSYSIYNAVYAIAHALHAICVSQFKHREPIGGKRVDLQDIQPWQLHSFLQHILFNNSAGETVSFNEKMEINAGFDITNLVTFPNRSFQRVKVGEVNDNALEGKDFIIQEDLIVWQKSFNQVVPHSVCNDYCLPGYQKKKKEGEKFCCYDCILCPEGEISSQKDLDECTQCPEDKYPSKNHDQCIPKMISFLSAEEPLGISLGSIVVAFSLCTVLVLGTFIKHRDTPIVKTSNQNITFILLISLLLCFLCPSLFLGRPRMVTCFLQQPAFGIILTVAVSCILAKTITVVIAFMATRPGSKMRKWVGKRLTNGIVLSCSLIQMCICAVWLGTTPPFPAVDTKSMTEQIIIECNEGSAIMFYVVLGYLGLLSLISLAVAFLARKLPDSFNEAKFITFSMLIFCSVWGSFVPTYLSTKGKYMVAVEIFSILASSVGLLACIFSPKCYIILLRPELNKREQLIWRKKEIVL</sequence>
<dbReference type="PROSITE" id="PS00981">
    <property type="entry name" value="G_PROTEIN_RECEP_F3_3"/>
    <property type="match status" value="1"/>
</dbReference>
<feature type="transmembrane region" description="Helical" evidence="11">
    <location>
        <begin position="609"/>
        <end position="633"/>
    </location>
</feature>
<comment type="subcellular location">
    <subcellularLocation>
        <location evidence="1">Cell membrane</location>
        <topology evidence="1">Multi-pass membrane protein</topology>
    </subcellularLocation>
</comment>
<dbReference type="SUPFAM" id="SSF53822">
    <property type="entry name" value="Periplasmic binding protein-like I"/>
    <property type="match status" value="1"/>
</dbReference>
<keyword evidence="6" id="KW-0297">G-protein coupled receptor</keyword>
<keyword evidence="2" id="KW-1003">Cell membrane</keyword>
<dbReference type="InterPro" id="IPR000337">
    <property type="entry name" value="GPCR_3"/>
</dbReference>
<accession>A0ABM1L696</accession>
<dbReference type="Proteomes" id="UP000694871">
    <property type="component" value="Unplaced"/>
</dbReference>
<dbReference type="RefSeq" id="XP_015281483.1">
    <property type="nucleotide sequence ID" value="XM_015425997.1"/>
</dbReference>
<evidence type="ECO:0000256" key="3">
    <source>
        <dbReference type="ARBA" id="ARBA00022692"/>
    </source>
</evidence>
<dbReference type="GeneID" id="107122857"/>
<organism evidence="13 14">
    <name type="scientific">Gekko japonicus</name>
    <name type="common">Schlegel's Japanese gecko</name>
    <dbReference type="NCBI Taxonomy" id="146911"/>
    <lineage>
        <taxon>Eukaryota</taxon>
        <taxon>Metazoa</taxon>
        <taxon>Chordata</taxon>
        <taxon>Craniata</taxon>
        <taxon>Vertebrata</taxon>
        <taxon>Euteleostomi</taxon>
        <taxon>Lepidosauria</taxon>
        <taxon>Squamata</taxon>
        <taxon>Bifurcata</taxon>
        <taxon>Gekkota</taxon>
        <taxon>Gekkonidae</taxon>
        <taxon>Gekkoninae</taxon>
        <taxon>Gekko</taxon>
    </lineage>
</organism>
<name>A0ABM1L696_GEKJA</name>
<evidence type="ECO:0000259" key="12">
    <source>
        <dbReference type="PROSITE" id="PS50259"/>
    </source>
</evidence>
<keyword evidence="8" id="KW-0675">Receptor</keyword>
<protein>
    <submittedName>
        <fullName evidence="14">Vomeronasal type-2 receptor 26-like</fullName>
    </submittedName>
</protein>
<dbReference type="Pfam" id="PF00003">
    <property type="entry name" value="7tm_3"/>
    <property type="match status" value="1"/>
</dbReference>
<dbReference type="Gene3D" id="2.10.50.30">
    <property type="entry name" value="GPCR, family 3, nine cysteines domain"/>
    <property type="match status" value="1"/>
</dbReference>
<feature type="transmembrane region" description="Helical" evidence="11">
    <location>
        <begin position="539"/>
        <end position="558"/>
    </location>
</feature>
<evidence type="ECO:0000256" key="11">
    <source>
        <dbReference type="SAM" id="Phobius"/>
    </source>
</evidence>
<gene>
    <name evidence="14" type="primary">LOC107122857</name>
</gene>
<dbReference type="InterPro" id="IPR004073">
    <property type="entry name" value="GPCR_3_vmron_rcpt_2"/>
</dbReference>
<dbReference type="Pfam" id="PF01094">
    <property type="entry name" value="ANF_receptor"/>
    <property type="match status" value="1"/>
</dbReference>
<dbReference type="CDD" id="cd15283">
    <property type="entry name" value="7tmC_V2R_pheromone"/>
    <property type="match status" value="1"/>
</dbReference>
<evidence type="ECO:0000313" key="14">
    <source>
        <dbReference type="RefSeq" id="XP_015281483.1"/>
    </source>
</evidence>
<dbReference type="InterPro" id="IPR000068">
    <property type="entry name" value="GPCR_3_Ca_sens_rcpt-rel"/>
</dbReference>
<keyword evidence="10" id="KW-0807">Transducer</keyword>